<dbReference type="InParanoid" id="A0A1Z5KL07"/>
<dbReference type="EMBL" id="BDSP01000252">
    <property type="protein sequence ID" value="GAX26959.1"/>
    <property type="molecule type" value="Genomic_DNA"/>
</dbReference>
<organism evidence="4 5">
    <name type="scientific">Fistulifera solaris</name>
    <name type="common">Oleaginous diatom</name>
    <dbReference type="NCBI Taxonomy" id="1519565"/>
    <lineage>
        <taxon>Eukaryota</taxon>
        <taxon>Sar</taxon>
        <taxon>Stramenopiles</taxon>
        <taxon>Ochrophyta</taxon>
        <taxon>Bacillariophyta</taxon>
        <taxon>Bacillariophyceae</taxon>
        <taxon>Bacillariophycidae</taxon>
        <taxon>Naviculales</taxon>
        <taxon>Naviculaceae</taxon>
        <taxon>Fistulifera</taxon>
    </lineage>
</organism>
<gene>
    <name evidence="4" type="ORF">FisN_9Lh263</name>
</gene>
<dbReference type="InterPro" id="IPR001202">
    <property type="entry name" value="WW_dom"/>
</dbReference>
<protein>
    <recommendedName>
        <fullName evidence="3">WW domain-containing protein</fullName>
    </recommendedName>
</protein>
<reference evidence="4 5" key="1">
    <citation type="journal article" date="2015" name="Plant Cell">
        <title>Oil accumulation by the oleaginous diatom Fistulifera solaris as revealed by the genome and transcriptome.</title>
        <authorList>
            <person name="Tanaka T."/>
            <person name="Maeda Y."/>
            <person name="Veluchamy A."/>
            <person name="Tanaka M."/>
            <person name="Abida H."/>
            <person name="Marechal E."/>
            <person name="Bowler C."/>
            <person name="Muto M."/>
            <person name="Sunaga Y."/>
            <person name="Tanaka M."/>
            <person name="Yoshino T."/>
            <person name="Taniguchi T."/>
            <person name="Fukuda Y."/>
            <person name="Nemoto M."/>
            <person name="Matsumoto M."/>
            <person name="Wong P.S."/>
            <person name="Aburatani S."/>
            <person name="Fujibuchi W."/>
        </authorList>
    </citation>
    <scope>NUCLEOTIDE SEQUENCE [LARGE SCALE GENOMIC DNA]</scope>
    <source>
        <strain evidence="4 5">JPCC DA0580</strain>
    </source>
</reference>
<dbReference type="Proteomes" id="UP000198406">
    <property type="component" value="Unassembled WGS sequence"/>
</dbReference>
<evidence type="ECO:0000259" key="3">
    <source>
        <dbReference type="PROSITE" id="PS50020"/>
    </source>
</evidence>
<dbReference type="OrthoDB" id="48609at2759"/>
<name>A0A1Z5KL07_FISSO</name>
<proteinExistence type="predicted"/>
<evidence type="ECO:0000313" key="4">
    <source>
        <dbReference type="EMBL" id="GAX26959.1"/>
    </source>
</evidence>
<feature type="transmembrane region" description="Helical" evidence="1">
    <location>
        <begin position="828"/>
        <end position="847"/>
    </location>
</feature>
<evidence type="ECO:0000256" key="2">
    <source>
        <dbReference type="SAM" id="SignalP"/>
    </source>
</evidence>
<keyword evidence="1" id="KW-0812">Transmembrane</keyword>
<accession>A0A1Z5KL07</accession>
<evidence type="ECO:0000313" key="5">
    <source>
        <dbReference type="Proteomes" id="UP000198406"/>
    </source>
</evidence>
<keyword evidence="1" id="KW-0472">Membrane</keyword>
<feature type="chain" id="PRO_5012351383" description="WW domain-containing protein" evidence="2">
    <location>
        <begin position="20"/>
        <end position="904"/>
    </location>
</feature>
<feature type="signal peptide" evidence="2">
    <location>
        <begin position="1"/>
        <end position="19"/>
    </location>
</feature>
<comment type="caution">
    <text evidence="4">The sequence shown here is derived from an EMBL/GenBank/DDBJ whole genome shotgun (WGS) entry which is preliminary data.</text>
</comment>
<keyword evidence="5" id="KW-1185">Reference proteome</keyword>
<evidence type="ECO:0000256" key="1">
    <source>
        <dbReference type="SAM" id="Phobius"/>
    </source>
</evidence>
<keyword evidence="2" id="KW-0732">Signal</keyword>
<keyword evidence="1" id="KW-1133">Transmembrane helix</keyword>
<dbReference type="InterPro" id="IPR036020">
    <property type="entry name" value="WW_dom_sf"/>
</dbReference>
<dbReference type="SUPFAM" id="SSF51045">
    <property type="entry name" value="WW domain"/>
    <property type="match status" value="1"/>
</dbReference>
<sequence length="904" mass="100436">MRSFYALTVLLCSSVASQSATRRFSFTRETCLENGVFGAGDIQLIRNKNTTSCDASMGIQASDNDTQAFHMHSNGKLDSLLASDSLSIELWLELDTATPEERKTIMTIVGKKNLQGLSICDKQGIDFQLHQQRDSFLITYRTADQFVEPCQSIRVGFHKTQGMTHFLVTLNDNSQEVFINGTSASLSRQRFSLKSWSSTKLTFLGYPQSDSCVWKGILHQMTLFSGDAPSANDLIRQGLPTSVPQSQDVSFVVHEDAEDVPGSHENDWYRTEAPLEDTGKIVLPYTSKNIVVRELQTDHNVTAPMPLPRVYFYLVTLPTVGRLYQANGSPIKSPSSQFSLISVESPTGELIYVPPLDQHSEDAAMTSFEYCVWSDATLFHSSQCEAISTATVRVLSVNDPPIALSVDEVRLYEGSQSRIKLSGFDKDIGDSIRFFEITKSPHYGRLHLSVNSFREDNLHHGTPLTSLNNIVGSNDDAGSIYIDYDLLSDEAMLPVIHGNEGAQDSFSFRVQDQGGLWSTEEVVPIRILSALSGNSTASIIQQGVTNEESIVVYGADNSGMKRRISLFVDSVDTQGQLLGPKGRIEAGEILGDMSDKFPYENGFAFTYNPSLELCHGKTSANATFFFRVVAFVGNSSKIASTSDGFSHKIQVLCQLDQLSLTLPTETIDVQESSLHKMTNASCSGSQNLNADCSLVAINGISIESSGFRSRKATVIVDIPNGFVSLKEAGWKYTELVHGRRSMARGNITFRAFPEDMTLIFTNLEYQSHQVGETNLQIAIVFGDCPVDVLNKPEASFWTPTCQLLRKTIRINVHEDPNKYRAKQLVAGAFPWPVLICMLVYPILYFWWIQKKSDAGKQFESEMDVVWIQHRDADGTFYYENTITDTVTWMAPIGEVFKPWLDPEA</sequence>
<dbReference type="PROSITE" id="PS50020">
    <property type="entry name" value="WW_DOMAIN_2"/>
    <property type="match status" value="1"/>
</dbReference>
<feature type="domain" description="WW" evidence="3">
    <location>
        <begin position="860"/>
        <end position="893"/>
    </location>
</feature>
<dbReference type="AlphaFoldDB" id="A0A1Z5KL07"/>